<evidence type="ECO:0000313" key="2">
    <source>
        <dbReference type="RefSeq" id="XP_026065372.1"/>
    </source>
</evidence>
<dbReference type="OrthoDB" id="8942143at2759"/>
<accession>A0A6P6K2E1</accession>
<dbReference type="AlphaFoldDB" id="A0A6P6K2E1"/>
<sequence length="247" mass="27905">MAIANTIALKTKQAQRKGHYLTNFLYRVMWMCTDHVSGRGLCGASHWTAAKELAKKSSSKLDEEGLEIAVCRHGVLLMALNMFRGEIFAYPLFLADMSQGSIKFFCSDVACISKHFPELQSLLDMHPFLSVMHAKAHYWKCEVKYSGAYQEGAGSTIGEEVEQANSFLSRIAVTSKYMSKSGRADMITMQAMLWIKRKILNLGQALVNRYVKDSVRSLEAHYVTMFSYRNRRLGTKHRIIAEGLTLT</sequence>
<name>A0A6P6K2E1_CARAU</name>
<dbReference type="InterPro" id="IPR040521">
    <property type="entry name" value="KDZ"/>
</dbReference>
<organism evidence="1 2">
    <name type="scientific">Carassius auratus</name>
    <name type="common">Goldfish</name>
    <dbReference type="NCBI Taxonomy" id="7957"/>
    <lineage>
        <taxon>Eukaryota</taxon>
        <taxon>Metazoa</taxon>
        <taxon>Chordata</taxon>
        <taxon>Craniata</taxon>
        <taxon>Vertebrata</taxon>
        <taxon>Euteleostomi</taxon>
        <taxon>Actinopterygii</taxon>
        <taxon>Neopterygii</taxon>
        <taxon>Teleostei</taxon>
        <taxon>Ostariophysi</taxon>
        <taxon>Cypriniformes</taxon>
        <taxon>Cyprinidae</taxon>
        <taxon>Cyprininae</taxon>
        <taxon>Carassius</taxon>
    </lineage>
</organism>
<protein>
    <submittedName>
        <fullName evidence="2">Uncharacterized protein LOC113048080</fullName>
    </submittedName>
</protein>
<dbReference type="RefSeq" id="XP_026065372.1">
    <property type="nucleotide sequence ID" value="XM_026209587.1"/>
</dbReference>
<proteinExistence type="predicted"/>
<keyword evidence="1" id="KW-1185">Reference proteome</keyword>
<dbReference type="PANTHER" id="PTHR33104">
    <property type="entry name" value="SI:DKEY-29D5.2"/>
    <property type="match status" value="1"/>
</dbReference>
<gene>
    <name evidence="2" type="primary">LOC113048080</name>
</gene>
<dbReference type="Proteomes" id="UP000515129">
    <property type="component" value="Chromosome 29"/>
</dbReference>
<dbReference type="KEGG" id="caua:113048080"/>
<reference evidence="2" key="1">
    <citation type="submission" date="2025-08" db="UniProtKB">
        <authorList>
            <consortium name="RefSeq"/>
        </authorList>
    </citation>
    <scope>IDENTIFICATION</scope>
    <source>
        <strain evidence="2">Wakin</strain>
        <tissue evidence="2">Muscle</tissue>
    </source>
</reference>
<evidence type="ECO:0000313" key="1">
    <source>
        <dbReference type="Proteomes" id="UP000515129"/>
    </source>
</evidence>
<dbReference type="Pfam" id="PF18758">
    <property type="entry name" value="KDZ"/>
    <property type="match status" value="1"/>
</dbReference>
<dbReference type="PANTHER" id="PTHR33104:SF2">
    <property type="entry name" value="CXC3 LIKE CYSTEINE CLUSTER DOMAIN-CONTAINING PROTEIN"/>
    <property type="match status" value="1"/>
</dbReference>
<dbReference type="GeneID" id="113048080"/>